<feature type="transmembrane region" description="Helical" evidence="6">
    <location>
        <begin position="161"/>
        <end position="179"/>
    </location>
</feature>
<evidence type="ECO:0000256" key="4">
    <source>
        <dbReference type="ARBA" id="ARBA00022989"/>
    </source>
</evidence>
<evidence type="ECO:0000256" key="6">
    <source>
        <dbReference type="SAM" id="Phobius"/>
    </source>
</evidence>
<evidence type="ECO:0000256" key="1">
    <source>
        <dbReference type="ARBA" id="ARBA00004651"/>
    </source>
</evidence>
<keyword evidence="5 6" id="KW-0472">Membrane</keyword>
<dbReference type="HOGENOM" id="CLU_679031_0_0_6"/>
<accession>N8YGQ0</accession>
<feature type="transmembrane region" description="Helical" evidence="6">
    <location>
        <begin position="72"/>
        <end position="98"/>
    </location>
</feature>
<name>N8YGQ0_ACIVR</name>
<evidence type="ECO:0000313" key="7">
    <source>
        <dbReference type="EMBL" id="ENV35871.1"/>
    </source>
</evidence>
<organism evidence="7 8">
    <name type="scientific">Acinetobacter venetianus (strain ATCC 31012 / DSM 23050 / BCRC 14357 / CCUG 45561 / CIP 110063 / KCTC 2702 / LMG 19082 / RAG-1)</name>
    <dbReference type="NCBI Taxonomy" id="1191460"/>
    <lineage>
        <taxon>Bacteria</taxon>
        <taxon>Pseudomonadati</taxon>
        <taxon>Pseudomonadota</taxon>
        <taxon>Gammaproteobacteria</taxon>
        <taxon>Moraxellales</taxon>
        <taxon>Moraxellaceae</taxon>
        <taxon>Acinetobacter</taxon>
    </lineage>
</organism>
<feature type="transmembrane region" description="Helical" evidence="6">
    <location>
        <begin position="104"/>
        <end position="126"/>
    </location>
</feature>
<feature type="transmembrane region" description="Helical" evidence="6">
    <location>
        <begin position="206"/>
        <end position="226"/>
    </location>
</feature>
<proteinExistence type="predicted"/>
<keyword evidence="4 6" id="KW-1133">Transmembrane helix</keyword>
<feature type="transmembrane region" description="Helical" evidence="6">
    <location>
        <begin position="232"/>
        <end position="258"/>
    </location>
</feature>
<keyword evidence="2" id="KW-1003">Cell membrane</keyword>
<dbReference type="PATRIC" id="fig|1191460.12.peg.3206"/>
<dbReference type="OrthoDB" id="6677961at2"/>
<keyword evidence="8" id="KW-1185">Reference proteome</keyword>
<evidence type="ECO:0000313" key="8">
    <source>
        <dbReference type="Proteomes" id="UP000018445"/>
    </source>
</evidence>
<dbReference type="PANTHER" id="PTHR30250:SF11">
    <property type="entry name" value="O-ANTIGEN TRANSPORTER-RELATED"/>
    <property type="match status" value="1"/>
</dbReference>
<protein>
    <recommendedName>
        <fullName evidence="9">Polysaccharide biosynthesis protein</fullName>
    </recommendedName>
</protein>
<dbReference type="GeneID" id="58196058"/>
<evidence type="ECO:0000256" key="2">
    <source>
        <dbReference type="ARBA" id="ARBA00022475"/>
    </source>
</evidence>
<evidence type="ECO:0008006" key="9">
    <source>
        <dbReference type="Google" id="ProtNLM"/>
    </source>
</evidence>
<sequence length="401" mass="46753">MKILSKLIAGGVIVQILVAVSVMISSRLYKPEVFGELGWYLSFASVFAIVAAMRFDYIVLSDRVCAEEKNEFFSNAIVVSIITFFLLCIGVVIANNVFHFKYNIIYLLLFCLSLSFFNLLSQYLILIKDYNKFIFYKTNQLLLQIVMIVGFYYVFHENGLLLANILPQLIISILFFLFIRKSLLFKLNNFIPFFYKNYREGFKNSFLTFIQYSTPVIPVLFGGYVFDKSQIGAYFLFSQTMAVPFSLIRRNVLILFNGEYSDAKKIKELFESILTTRNFIIVLMSFACFLVFLVFCSSYIIMIFFGREWLEFSWLLSLLFIYYFFDALLQPLTTLYPLWGKVNKALGFELVRFASVAIVLPLVVFFAKLSFSSFVILFLIIMLLIYVVNFYSILMYVKRLK</sequence>
<evidence type="ECO:0000256" key="3">
    <source>
        <dbReference type="ARBA" id="ARBA00022692"/>
    </source>
</evidence>
<feature type="transmembrane region" description="Helical" evidence="6">
    <location>
        <begin position="312"/>
        <end position="329"/>
    </location>
</feature>
<dbReference type="InterPro" id="IPR050833">
    <property type="entry name" value="Poly_Biosynth_Transport"/>
</dbReference>
<dbReference type="eggNOG" id="ENOG5031SHG">
    <property type="taxonomic scope" value="Bacteria"/>
</dbReference>
<comment type="subcellular location">
    <subcellularLocation>
        <location evidence="1">Cell membrane</location>
        <topology evidence="1">Multi-pass membrane protein</topology>
    </subcellularLocation>
</comment>
<feature type="transmembrane region" description="Helical" evidence="6">
    <location>
        <begin position="279"/>
        <end position="306"/>
    </location>
</feature>
<feature type="transmembrane region" description="Helical" evidence="6">
    <location>
        <begin position="7"/>
        <end position="25"/>
    </location>
</feature>
<comment type="caution">
    <text evidence="7">The sequence shown here is derived from an EMBL/GenBank/DDBJ whole genome shotgun (WGS) entry which is preliminary data.</text>
</comment>
<dbReference type="Proteomes" id="UP000018445">
    <property type="component" value="Unassembled WGS sequence"/>
</dbReference>
<evidence type="ECO:0000256" key="5">
    <source>
        <dbReference type="ARBA" id="ARBA00023136"/>
    </source>
</evidence>
<dbReference type="RefSeq" id="WP_004882126.1">
    <property type="nucleotide sequence ID" value="NZ_KB849560.1"/>
</dbReference>
<feature type="transmembrane region" description="Helical" evidence="6">
    <location>
        <begin position="37"/>
        <end position="60"/>
    </location>
</feature>
<dbReference type="PANTHER" id="PTHR30250">
    <property type="entry name" value="PST FAMILY PREDICTED COLANIC ACID TRANSPORTER"/>
    <property type="match status" value="1"/>
</dbReference>
<dbReference type="AlphaFoldDB" id="N8YGQ0"/>
<dbReference type="GO" id="GO:0005886">
    <property type="term" value="C:plasma membrane"/>
    <property type="evidence" value="ECO:0007669"/>
    <property type="project" value="UniProtKB-SubCell"/>
</dbReference>
<gene>
    <name evidence="7" type="ORF">F959_03224</name>
</gene>
<reference evidence="7 8" key="1">
    <citation type="submission" date="2013-02" db="EMBL/GenBank/DDBJ databases">
        <title>The Genome Sequence of Acinetobacter venetianus CIP 110063.</title>
        <authorList>
            <consortium name="The Broad Institute Genome Sequencing Platform"/>
            <consortium name="The Broad Institute Genome Sequencing Center for Infectious Disease"/>
            <person name="Cerqueira G."/>
            <person name="Feldgarden M."/>
            <person name="Courvalin P."/>
            <person name="Perichon B."/>
            <person name="Grillot-Courvalin C."/>
            <person name="Clermont D."/>
            <person name="Rocha E."/>
            <person name="Yoon E.-J."/>
            <person name="Nemec A."/>
            <person name="Walker B."/>
            <person name="Young S.K."/>
            <person name="Zeng Q."/>
            <person name="Gargeya S."/>
            <person name="Fitzgerald M."/>
            <person name="Haas B."/>
            <person name="Abouelleil A."/>
            <person name="Alvarado L."/>
            <person name="Arachchi H.M."/>
            <person name="Berlin A.M."/>
            <person name="Chapman S.B."/>
            <person name="Dewar J."/>
            <person name="Goldberg J."/>
            <person name="Griggs A."/>
            <person name="Gujja S."/>
            <person name="Hansen M."/>
            <person name="Howarth C."/>
            <person name="Imamovic A."/>
            <person name="Larimer J."/>
            <person name="McCowan C."/>
            <person name="Murphy C."/>
            <person name="Neiman D."/>
            <person name="Pearson M."/>
            <person name="Priest M."/>
            <person name="Roberts A."/>
            <person name="Saif S."/>
            <person name="Shea T."/>
            <person name="Sisk P."/>
            <person name="Sykes S."/>
            <person name="Wortman J."/>
            <person name="Nusbaum C."/>
            <person name="Birren B."/>
        </authorList>
    </citation>
    <scope>NUCLEOTIDE SEQUENCE [LARGE SCALE GENOMIC DNA]</scope>
    <source>
        <strain evidence="8">ATCC 31012 / DSM 23050 / BCRC 14357 / CCUG 45561 / CIP 110063 / KCTC 2702 / LMG 19082 / RAG-1</strain>
    </source>
</reference>
<feature type="transmembrane region" description="Helical" evidence="6">
    <location>
        <begin position="373"/>
        <end position="397"/>
    </location>
</feature>
<keyword evidence="3 6" id="KW-0812">Transmembrane</keyword>
<feature type="transmembrane region" description="Helical" evidence="6">
    <location>
        <begin position="350"/>
        <end position="367"/>
    </location>
</feature>
<feature type="transmembrane region" description="Helical" evidence="6">
    <location>
        <begin position="138"/>
        <end position="155"/>
    </location>
</feature>
<dbReference type="EMBL" id="APPO01000021">
    <property type="protein sequence ID" value="ENV35871.1"/>
    <property type="molecule type" value="Genomic_DNA"/>
</dbReference>